<sequence>MLSKYGNEIYEFKEHEQTKLETMLTNLRKQAGNDFKWRLHYVIKGERLDVRIIEETESVEVVEKWPNYEG</sequence>
<proteinExistence type="predicted"/>
<evidence type="ECO:0000313" key="1">
    <source>
        <dbReference type="EMBL" id="QJA44384.1"/>
    </source>
</evidence>
<dbReference type="EMBL" id="MT143976">
    <property type="protein sequence ID" value="QJA44384.1"/>
    <property type="molecule type" value="Genomic_DNA"/>
</dbReference>
<dbReference type="EMBL" id="MT144890">
    <property type="protein sequence ID" value="QJI00995.1"/>
    <property type="molecule type" value="Genomic_DNA"/>
</dbReference>
<evidence type="ECO:0000313" key="2">
    <source>
        <dbReference type="EMBL" id="QJA93856.1"/>
    </source>
</evidence>
<gene>
    <name evidence="2" type="ORF">MM415B04097_0018</name>
    <name evidence="1" type="ORF">TM448A00108_0011</name>
    <name evidence="3" type="ORF">TM448B02223_0013</name>
</gene>
<name>A0A6H1ZA01_9ZZZZ</name>
<reference evidence="1" key="1">
    <citation type="submission" date="2020-03" db="EMBL/GenBank/DDBJ databases">
        <title>The deep terrestrial virosphere.</title>
        <authorList>
            <person name="Holmfeldt K."/>
            <person name="Nilsson E."/>
            <person name="Simone D."/>
            <person name="Lopez-Fernandez M."/>
            <person name="Wu X."/>
            <person name="de Brujin I."/>
            <person name="Lundin D."/>
            <person name="Andersson A."/>
            <person name="Bertilsson S."/>
            <person name="Dopson M."/>
        </authorList>
    </citation>
    <scope>NUCLEOTIDE SEQUENCE</scope>
    <source>
        <strain evidence="2">MM415B04097</strain>
        <strain evidence="1">TM448A00108</strain>
        <strain evidence="3">TM448B02223</strain>
    </source>
</reference>
<protein>
    <submittedName>
        <fullName evidence="1">Uncharacterized protein</fullName>
    </submittedName>
</protein>
<dbReference type="AlphaFoldDB" id="A0A6H1ZA01"/>
<organism evidence="1">
    <name type="scientific">viral metagenome</name>
    <dbReference type="NCBI Taxonomy" id="1070528"/>
    <lineage>
        <taxon>unclassified sequences</taxon>
        <taxon>metagenomes</taxon>
        <taxon>organismal metagenomes</taxon>
    </lineage>
</organism>
<accession>A0A6H1ZA01</accession>
<dbReference type="EMBL" id="MT143182">
    <property type="protein sequence ID" value="QJA93856.1"/>
    <property type="molecule type" value="Genomic_DNA"/>
</dbReference>
<evidence type="ECO:0000313" key="3">
    <source>
        <dbReference type="EMBL" id="QJI00995.1"/>
    </source>
</evidence>